<protein>
    <submittedName>
        <fullName evidence="1">Alpha/beta-hydrolase</fullName>
    </submittedName>
</protein>
<organism evidence="1 2">
    <name type="scientific">Vararia minispora EC-137</name>
    <dbReference type="NCBI Taxonomy" id="1314806"/>
    <lineage>
        <taxon>Eukaryota</taxon>
        <taxon>Fungi</taxon>
        <taxon>Dikarya</taxon>
        <taxon>Basidiomycota</taxon>
        <taxon>Agaricomycotina</taxon>
        <taxon>Agaricomycetes</taxon>
        <taxon>Russulales</taxon>
        <taxon>Lachnocladiaceae</taxon>
        <taxon>Vararia</taxon>
    </lineage>
</organism>
<reference evidence="1" key="2">
    <citation type="journal article" date="2022" name="New Phytol.">
        <title>Evolutionary transition to the ectomycorrhizal habit in the genomes of a hyperdiverse lineage of mushroom-forming fungi.</title>
        <authorList>
            <person name="Looney B."/>
            <person name="Miyauchi S."/>
            <person name="Morin E."/>
            <person name="Drula E."/>
            <person name="Courty P.E."/>
            <person name="Kohler A."/>
            <person name="Kuo A."/>
            <person name="LaButti K."/>
            <person name="Pangilinan J."/>
            <person name="Lipzen A."/>
            <person name="Riley R."/>
            <person name="Andreopoulos W."/>
            <person name="He G."/>
            <person name="Johnson J."/>
            <person name="Nolan M."/>
            <person name="Tritt A."/>
            <person name="Barry K.W."/>
            <person name="Grigoriev I.V."/>
            <person name="Nagy L.G."/>
            <person name="Hibbett D."/>
            <person name="Henrissat B."/>
            <person name="Matheny P.B."/>
            <person name="Labbe J."/>
            <person name="Martin F.M."/>
        </authorList>
    </citation>
    <scope>NUCLEOTIDE SEQUENCE</scope>
    <source>
        <strain evidence="1">EC-137</strain>
    </source>
</reference>
<comment type="caution">
    <text evidence="1">The sequence shown here is derived from an EMBL/GenBank/DDBJ whole genome shotgun (WGS) entry which is preliminary data.</text>
</comment>
<sequence>MHILAVFSLLLLACYSQEAAITPTDLLFTPQHSYELDGFNRVVLQSPIRPITPTLTVKAVSTVVYRPRSRNALKRARLRSIRDAQCEHIEWDSIELLGPDVEDQHTLGQLARMAANAYSVSPGHKKKNWHKVDPQWNISFPYGWEDINDGFRGHVFFSPDNSTIVLSIKGTTLNGPTSHKDKFNDNLLFSCCCARVDFSWVFHQVCNCYAHSWRCDSTCLSEALIEESLFYTVGIDLIANLTELYPDANIWLVGHSLGGALASLLGTTFGLPAVAFESPGERLAAGRLHLPLPPPSNSTGLPMAPVTHVYHTADPIAQGTCTGVGSPCVAAGYALETRCHLGKTILYDTVGRLGWHVDVRTHRIADIITRVLDVEEEWEYGRKVPIAREEIDCTDCFKWEFGNFKDKSN</sequence>
<keyword evidence="2" id="KW-1185">Reference proteome</keyword>
<dbReference type="EMBL" id="MU273566">
    <property type="protein sequence ID" value="KAI0031841.1"/>
    <property type="molecule type" value="Genomic_DNA"/>
</dbReference>
<dbReference type="Proteomes" id="UP000814128">
    <property type="component" value="Unassembled WGS sequence"/>
</dbReference>
<reference evidence="1" key="1">
    <citation type="submission" date="2021-02" db="EMBL/GenBank/DDBJ databases">
        <authorList>
            <consortium name="DOE Joint Genome Institute"/>
            <person name="Ahrendt S."/>
            <person name="Looney B.P."/>
            <person name="Miyauchi S."/>
            <person name="Morin E."/>
            <person name="Drula E."/>
            <person name="Courty P.E."/>
            <person name="Chicoki N."/>
            <person name="Fauchery L."/>
            <person name="Kohler A."/>
            <person name="Kuo A."/>
            <person name="Labutti K."/>
            <person name="Pangilinan J."/>
            <person name="Lipzen A."/>
            <person name="Riley R."/>
            <person name="Andreopoulos W."/>
            <person name="He G."/>
            <person name="Johnson J."/>
            <person name="Barry K.W."/>
            <person name="Grigoriev I.V."/>
            <person name="Nagy L."/>
            <person name="Hibbett D."/>
            <person name="Henrissat B."/>
            <person name="Matheny P.B."/>
            <person name="Labbe J."/>
            <person name="Martin F."/>
        </authorList>
    </citation>
    <scope>NUCLEOTIDE SEQUENCE</scope>
    <source>
        <strain evidence="1">EC-137</strain>
    </source>
</reference>
<proteinExistence type="predicted"/>
<gene>
    <name evidence="1" type="ORF">K488DRAFT_51204</name>
</gene>
<name>A0ACB8QJ44_9AGAM</name>
<evidence type="ECO:0000313" key="2">
    <source>
        <dbReference type="Proteomes" id="UP000814128"/>
    </source>
</evidence>
<evidence type="ECO:0000313" key="1">
    <source>
        <dbReference type="EMBL" id="KAI0031841.1"/>
    </source>
</evidence>
<accession>A0ACB8QJ44</accession>